<dbReference type="PANTHER" id="PTHR16026:SF0">
    <property type="entry name" value="CARTILAGE ACIDIC PROTEIN 1"/>
    <property type="match status" value="1"/>
</dbReference>
<organism evidence="3 4">
    <name type="scientific">Robiginitalea myxolifaciens</name>
    <dbReference type="NCBI Taxonomy" id="400055"/>
    <lineage>
        <taxon>Bacteria</taxon>
        <taxon>Pseudomonadati</taxon>
        <taxon>Bacteroidota</taxon>
        <taxon>Flavobacteriia</taxon>
        <taxon>Flavobacteriales</taxon>
        <taxon>Flavobacteriaceae</taxon>
        <taxon>Robiginitalea</taxon>
    </lineage>
</organism>
<dbReference type="Pfam" id="PF13517">
    <property type="entry name" value="FG-GAP_3"/>
    <property type="match status" value="5"/>
</dbReference>
<dbReference type="InterPro" id="IPR013517">
    <property type="entry name" value="FG-GAP"/>
</dbReference>
<gene>
    <name evidence="3" type="ORF">SAMN04490243_1446</name>
</gene>
<dbReference type="Pfam" id="PF07593">
    <property type="entry name" value="UnbV_ASPIC"/>
    <property type="match status" value="1"/>
</dbReference>
<dbReference type="AlphaFoldDB" id="A0A1I6G9L2"/>
<dbReference type="InterPro" id="IPR011519">
    <property type="entry name" value="UnbV_ASPIC"/>
</dbReference>
<dbReference type="InterPro" id="IPR027039">
    <property type="entry name" value="Crtac1"/>
</dbReference>
<feature type="domain" description="ASPIC/UnbV" evidence="2">
    <location>
        <begin position="545"/>
        <end position="609"/>
    </location>
</feature>
<dbReference type="OrthoDB" id="9816120at2"/>
<sequence length="1137" mass="124721">MTNQEFTYPNSPGRLLAIALLFVGLTVPFGCAEKADTRFRELSSARTGIDFINELQETPELNILNYLYYYNGGGVSVADYNQDGLPDIYLVANQAPDALYINRGNLNFERVSEHAGISQDTLWTTGVTHADVNGDGLEDLYVCKPGGYRALKGRNLLYINQGNDANGIPQFREMAAAYGLDLETLSTQASFFDYDLDGDLDVFLLNHSVHPNRNYGRGSQRKEFDARAGDILLRNDGNTFTDVSAVAGIYQGRAGYGLGLGISDINGDGYPDIYVGNDFFENDYLYINQGDGTFLEVIDTNPEETTTNRVPTIGHTSHFSMGNDIADLNNDGLPDILSLDMLPEDLITYKTSGLEYPFPIYQQYLGHGYGPQYMQNTLQLNLGDGRFSEIAFLSGLASTEWSWGSLIADFDNDGQQDVFISNGIKGATNDMDYMNFIANDDIQRRIDAGMKQPDMPLTQEIPPKIATNYIFRNTGNLTFENMSQSWLPGDATYSQGTAYADLDNDGDLDLVVSHTDRPVSILENTGSSGKSLKVVLSGAESNTRGIGAQIHLYTRDGVQYRENYTTRGYLSALPNVLHFGLGNLEAIDSVTVRWPGGKVQHLGRLSLEQSELHLREADAQEAKPGGAGQVTNSDPVDQSAIWQQLDSLFVFRHQENPTLDFDREPLIPFAQSNEGPGLAVGDFDGDGRDDVFLGGAKHQASQLLLQRANGSFEPVMEDLFQSIALHEDTAALFADFDGDAQKDLVVVSGGNEFTGGEPLRPRLYLNRNGLPEQKSDAFPDCTLNASDVIAADFDRDGDLDLVLSADAQSGAFGASPRHALLINDGKGVFRDATRELAPGLNTFGSITDMEWADLDGDSHPELLLVGHWNAPGILRWSNGQFRLDSSDGLQGETGLWNAIRTLDADGDGDLDFVAGNWGTNTRLEATEAFPLQLYRSDFDDNGREEPLITYYHQGVETPFASRDEIVKQLPHLRKNFPTYRAFAEASLEELLGKEKLAAATYKSVTELRSCLFLNDGKGSFKKIPLPAITQAAPVFDFGIADFNKDGHADLLPLGNHFQVSTQLGRPDALQGPVLLGSAAGVFQWAPQMIAPVSGAARKWNRLNVGTKKAFIIARNDDTPIILTLREQTNEIQHNVSK</sequence>
<evidence type="ECO:0000256" key="1">
    <source>
        <dbReference type="ARBA" id="ARBA00022729"/>
    </source>
</evidence>
<dbReference type="RefSeq" id="WP_092981830.1">
    <property type="nucleotide sequence ID" value="NZ_FOYQ01000001.1"/>
</dbReference>
<dbReference type="InterPro" id="IPR028994">
    <property type="entry name" value="Integrin_alpha_N"/>
</dbReference>
<reference evidence="3 4" key="1">
    <citation type="submission" date="2016-10" db="EMBL/GenBank/DDBJ databases">
        <authorList>
            <person name="de Groot N.N."/>
        </authorList>
    </citation>
    <scope>NUCLEOTIDE SEQUENCE [LARGE SCALE GENOMIC DNA]</scope>
    <source>
        <strain evidence="3 4">DSM 21019</strain>
    </source>
</reference>
<name>A0A1I6G9L2_9FLAO</name>
<dbReference type="PANTHER" id="PTHR16026">
    <property type="entry name" value="CARTILAGE ACIDIC PROTEIN 1"/>
    <property type="match status" value="1"/>
</dbReference>
<dbReference type="EMBL" id="FOYQ01000001">
    <property type="protein sequence ID" value="SFR38855.1"/>
    <property type="molecule type" value="Genomic_DNA"/>
</dbReference>
<keyword evidence="1" id="KW-0732">Signal</keyword>
<evidence type="ECO:0000259" key="2">
    <source>
        <dbReference type="Pfam" id="PF07593"/>
    </source>
</evidence>
<proteinExistence type="predicted"/>
<dbReference type="Proteomes" id="UP000199534">
    <property type="component" value="Unassembled WGS sequence"/>
</dbReference>
<dbReference type="SUPFAM" id="SSF69318">
    <property type="entry name" value="Integrin alpha N-terminal domain"/>
    <property type="match status" value="3"/>
</dbReference>
<accession>A0A1I6G9L2</accession>
<evidence type="ECO:0000313" key="4">
    <source>
        <dbReference type="Proteomes" id="UP000199534"/>
    </source>
</evidence>
<dbReference type="Gene3D" id="2.130.10.130">
    <property type="entry name" value="Integrin alpha, N-terminal"/>
    <property type="match status" value="5"/>
</dbReference>
<keyword evidence="4" id="KW-1185">Reference proteome</keyword>
<dbReference type="STRING" id="400055.SAMN04490243_1446"/>
<evidence type="ECO:0000313" key="3">
    <source>
        <dbReference type="EMBL" id="SFR38855.1"/>
    </source>
</evidence>
<protein>
    <submittedName>
        <fullName evidence="3">Repeat domain-containing protein</fullName>
    </submittedName>
</protein>